<name>A0ABP8J2K6_9MICO</name>
<dbReference type="PANTHER" id="PTHR23519">
    <property type="entry name" value="AUTOPHAGY-RELATED PROTEIN 22"/>
    <property type="match status" value="1"/>
</dbReference>
<feature type="transmembrane region" description="Helical" evidence="7">
    <location>
        <begin position="124"/>
        <end position="142"/>
    </location>
</feature>
<feature type="transmembrane region" description="Helical" evidence="7">
    <location>
        <begin position="99"/>
        <end position="118"/>
    </location>
</feature>
<keyword evidence="5 7" id="KW-0472">Membrane</keyword>
<gene>
    <name evidence="9" type="ORF">GCM10023167_03810</name>
</gene>
<dbReference type="InterPro" id="IPR050495">
    <property type="entry name" value="ATG22/LtaA_families"/>
</dbReference>
<evidence type="ECO:0000256" key="3">
    <source>
        <dbReference type="ARBA" id="ARBA00022692"/>
    </source>
</evidence>
<feature type="transmembrane region" description="Helical" evidence="7">
    <location>
        <begin position="205"/>
        <end position="224"/>
    </location>
</feature>
<feature type="transmembrane region" description="Helical" evidence="7">
    <location>
        <begin position="28"/>
        <end position="51"/>
    </location>
</feature>
<feature type="transmembrane region" description="Helical" evidence="7">
    <location>
        <begin position="304"/>
        <end position="325"/>
    </location>
</feature>
<proteinExistence type="predicted"/>
<evidence type="ECO:0000256" key="5">
    <source>
        <dbReference type="ARBA" id="ARBA00023136"/>
    </source>
</evidence>
<dbReference type="PROSITE" id="PS50850">
    <property type="entry name" value="MFS"/>
    <property type="match status" value="1"/>
</dbReference>
<feature type="transmembrane region" description="Helical" evidence="7">
    <location>
        <begin position="271"/>
        <end position="298"/>
    </location>
</feature>
<feature type="transmembrane region" description="Helical" evidence="7">
    <location>
        <begin position="395"/>
        <end position="417"/>
    </location>
</feature>
<organism evidence="9 10">
    <name type="scientific">Brevibacterium pityocampae</name>
    <dbReference type="NCBI Taxonomy" id="506594"/>
    <lineage>
        <taxon>Bacteria</taxon>
        <taxon>Bacillati</taxon>
        <taxon>Actinomycetota</taxon>
        <taxon>Actinomycetes</taxon>
        <taxon>Micrococcales</taxon>
        <taxon>Brevibacteriaceae</taxon>
        <taxon>Brevibacterium</taxon>
    </lineage>
</organism>
<keyword evidence="10" id="KW-1185">Reference proteome</keyword>
<dbReference type="InterPro" id="IPR024671">
    <property type="entry name" value="Atg22-like"/>
</dbReference>
<feature type="region of interest" description="Disordered" evidence="6">
    <location>
        <begin position="1"/>
        <end position="23"/>
    </location>
</feature>
<dbReference type="InterPro" id="IPR036259">
    <property type="entry name" value="MFS_trans_sf"/>
</dbReference>
<dbReference type="Pfam" id="PF11700">
    <property type="entry name" value="ATG22"/>
    <property type="match status" value="1"/>
</dbReference>
<comment type="caution">
    <text evidence="9">The sequence shown here is derived from an EMBL/GenBank/DDBJ whole genome shotgun (WGS) entry which is preliminary data.</text>
</comment>
<dbReference type="InterPro" id="IPR020846">
    <property type="entry name" value="MFS_dom"/>
</dbReference>
<evidence type="ECO:0000256" key="2">
    <source>
        <dbReference type="ARBA" id="ARBA00022448"/>
    </source>
</evidence>
<evidence type="ECO:0000259" key="8">
    <source>
        <dbReference type="PROSITE" id="PS50850"/>
    </source>
</evidence>
<evidence type="ECO:0000256" key="4">
    <source>
        <dbReference type="ARBA" id="ARBA00022989"/>
    </source>
</evidence>
<dbReference type="EMBL" id="BAABGL010000002">
    <property type="protein sequence ID" value="GAA4383845.1"/>
    <property type="molecule type" value="Genomic_DNA"/>
</dbReference>
<feature type="transmembrane region" description="Helical" evidence="7">
    <location>
        <begin position="423"/>
        <end position="443"/>
    </location>
</feature>
<keyword evidence="2" id="KW-0813">Transport</keyword>
<dbReference type="SUPFAM" id="SSF103473">
    <property type="entry name" value="MFS general substrate transporter"/>
    <property type="match status" value="1"/>
</dbReference>
<evidence type="ECO:0000256" key="6">
    <source>
        <dbReference type="SAM" id="MobiDB-lite"/>
    </source>
</evidence>
<keyword evidence="4 7" id="KW-1133">Transmembrane helix</keyword>
<reference evidence="10" key="1">
    <citation type="journal article" date="2019" name="Int. J. Syst. Evol. Microbiol.">
        <title>The Global Catalogue of Microorganisms (GCM) 10K type strain sequencing project: providing services to taxonomists for standard genome sequencing and annotation.</title>
        <authorList>
            <consortium name="The Broad Institute Genomics Platform"/>
            <consortium name="The Broad Institute Genome Sequencing Center for Infectious Disease"/>
            <person name="Wu L."/>
            <person name="Ma J."/>
        </authorList>
    </citation>
    <scope>NUCLEOTIDE SEQUENCE [LARGE SCALE GENOMIC DNA]</scope>
    <source>
        <strain evidence="10">JCM 17808</strain>
    </source>
</reference>
<evidence type="ECO:0000256" key="7">
    <source>
        <dbReference type="SAM" id="Phobius"/>
    </source>
</evidence>
<feature type="transmembrane region" description="Helical" evidence="7">
    <location>
        <begin position="162"/>
        <end position="185"/>
    </location>
</feature>
<dbReference type="Proteomes" id="UP001500642">
    <property type="component" value="Unassembled WGS sequence"/>
</dbReference>
<feature type="transmembrane region" description="Helical" evidence="7">
    <location>
        <begin position="357"/>
        <end position="375"/>
    </location>
</feature>
<feature type="transmembrane region" description="Helical" evidence="7">
    <location>
        <begin position="63"/>
        <end position="87"/>
    </location>
</feature>
<keyword evidence="3 7" id="KW-0812">Transmembrane</keyword>
<dbReference type="Gene3D" id="1.20.1250.20">
    <property type="entry name" value="MFS general substrate transporter like domains"/>
    <property type="match status" value="1"/>
</dbReference>
<feature type="transmembrane region" description="Helical" evidence="7">
    <location>
        <begin position="332"/>
        <end position="351"/>
    </location>
</feature>
<accession>A0ABP8J2K6</accession>
<comment type="subcellular location">
    <subcellularLocation>
        <location evidence="1">Cell membrane</location>
        <topology evidence="1">Multi-pass membrane protein</topology>
    </subcellularLocation>
</comment>
<sequence>MPGMSTPETERPASEVPRPSGTAPKRTVLSWALWDWGGSAYSAVVVTFVFAPYLTSGVAADEVAGSAALGWVTGIAGVVVALLAPAVGTRADSSGRHRLWLGVNTFLVVACVLGMFFIRDSPGYLWPGLLLLGLAGIFYELAEVFYNAMLSRISTPSTAGRISGFGWGLGYFGGLALLVILLFTVIQPEVGLFGATDEDGMRYRIVAAASGVWFAVFAVPLLVFGPRDVPGAAAGPGGGVRGMVRQWGRDLLHVVERILDLFRSDRETLKFFLASAVFRDGLTTIFAFAGVIALGSYGFSGAEVIYLGVAANLVAGIGAVSAGWFDDRFGPRAVIIVGLVCLIAGSLPIIVSDSKTVFWVAAMWLCLFVGPVQAASRSFLSRITPPERAGENFGLYATTGRAVSFLGPFMFSTFIMLVGFQRAGAIGIALVLAVGLILFLPVGRPAEVRAQEH</sequence>
<evidence type="ECO:0000313" key="9">
    <source>
        <dbReference type="EMBL" id="GAA4383845.1"/>
    </source>
</evidence>
<feature type="domain" description="Major facilitator superfamily (MFS) profile" evidence="8">
    <location>
        <begin position="267"/>
        <end position="453"/>
    </location>
</feature>
<protein>
    <submittedName>
        <fullName evidence="9">MFS transporter</fullName>
    </submittedName>
</protein>
<dbReference type="PANTHER" id="PTHR23519:SF1">
    <property type="entry name" value="AUTOPHAGY-RELATED PROTEIN 22"/>
    <property type="match status" value="1"/>
</dbReference>
<evidence type="ECO:0000256" key="1">
    <source>
        <dbReference type="ARBA" id="ARBA00004651"/>
    </source>
</evidence>
<evidence type="ECO:0000313" key="10">
    <source>
        <dbReference type="Proteomes" id="UP001500642"/>
    </source>
</evidence>